<feature type="region of interest" description="Disordered" evidence="1">
    <location>
        <begin position="111"/>
        <end position="223"/>
    </location>
</feature>
<feature type="compositionally biased region" description="Basic and acidic residues" evidence="1">
    <location>
        <begin position="111"/>
        <end position="121"/>
    </location>
</feature>
<evidence type="ECO:0000256" key="1">
    <source>
        <dbReference type="SAM" id="MobiDB-lite"/>
    </source>
</evidence>
<name>A0A0V0QWT5_PSEPJ</name>
<accession>A0A0V0QWT5</accession>
<sequence>MLPSTQYQNNSTNQFFEQQLNNLNSLQIQQMLQNNYPSTNFSTSENNTSLEILQNYMKNLIQLQMQGHNQFQTGPQLLDCLNLGADWGALGVKNNLEVQQIDYVKNSEKENNKKIGKEKSQIQKKKVKKQRKQSEKKSAKKSKSEQIQLASTSVSQQENEEQLKNKQLSEKNEEKEQQQQKQEIDQNEKEVKKNEKIIEKTDKQQSDSHLLEEENENGEGQIKTEELSVEKKAKLNQLIKLVKQIVLDLNLNEEKMEENRKQWAQLQEEGEPYICRVYDILVEKFKKLKKTKEEQIKFCMRKAFKYLFNNLKNQTELKNFKEAHELCMQCYFSDHMDDKQFVLPFRRLPWTNELLQSTKQLAFQLLDYSSKEVQKTLLQTQNNLQQLDQIQKLEIQQNFEQQKSLQQENIQQNIINNQQQQQQHNSGCSTPKSISNLGDQHKQSSIIRRISEDSETSSLQTKKKKNIILISPIIKEQENQQSDQSQTIINEQQLQNQQNQCQLKNGEQKVTSQKLSESQQTQKKFEVQQQNLVQNDQQVDEQFNKFQQELNCLGQLNTNQNFLEQQMQQQLNQQTPQDFQAFFDNFMNFANNNNNQNNNNSDNNNSSNFSNPINLFQFQLFDQLKDKINCGNLAENNQSTIFSTNLTHPQINLFQQFKNILNDQSQLQQQQL</sequence>
<feature type="compositionally biased region" description="Polar residues" evidence="1">
    <location>
        <begin position="424"/>
        <end position="438"/>
    </location>
</feature>
<dbReference type="InParanoid" id="A0A0V0QWT5"/>
<dbReference type="Proteomes" id="UP000054937">
    <property type="component" value="Unassembled WGS sequence"/>
</dbReference>
<gene>
    <name evidence="2" type="ORF">PPERSA_11473</name>
</gene>
<dbReference type="OrthoDB" id="293541at2759"/>
<dbReference type="EMBL" id="LDAU01000091">
    <property type="protein sequence ID" value="KRX06828.1"/>
    <property type="molecule type" value="Genomic_DNA"/>
</dbReference>
<comment type="caution">
    <text evidence="2">The sequence shown here is derived from an EMBL/GenBank/DDBJ whole genome shotgun (WGS) entry which is preliminary data.</text>
</comment>
<feature type="compositionally biased region" description="Basic residues" evidence="1">
    <location>
        <begin position="122"/>
        <end position="131"/>
    </location>
</feature>
<proteinExistence type="predicted"/>
<protein>
    <submittedName>
        <fullName evidence="2">Uncharacterized protein</fullName>
    </submittedName>
</protein>
<dbReference type="AlphaFoldDB" id="A0A0V0QWT5"/>
<feature type="region of interest" description="Disordered" evidence="1">
    <location>
        <begin position="417"/>
        <end position="462"/>
    </location>
</feature>
<organism evidence="2 3">
    <name type="scientific">Pseudocohnilembus persalinus</name>
    <name type="common">Ciliate</name>
    <dbReference type="NCBI Taxonomy" id="266149"/>
    <lineage>
        <taxon>Eukaryota</taxon>
        <taxon>Sar</taxon>
        <taxon>Alveolata</taxon>
        <taxon>Ciliophora</taxon>
        <taxon>Intramacronucleata</taxon>
        <taxon>Oligohymenophorea</taxon>
        <taxon>Scuticociliatia</taxon>
        <taxon>Philasterida</taxon>
        <taxon>Pseudocohnilembidae</taxon>
        <taxon>Pseudocohnilembus</taxon>
    </lineage>
</organism>
<keyword evidence="3" id="KW-1185">Reference proteome</keyword>
<feature type="compositionally biased region" description="Basic and acidic residues" evidence="1">
    <location>
        <begin position="161"/>
        <end position="212"/>
    </location>
</feature>
<reference evidence="2 3" key="1">
    <citation type="journal article" date="2015" name="Sci. Rep.">
        <title>Genome of the facultative scuticociliatosis pathogen Pseudocohnilembus persalinus provides insight into its virulence through horizontal gene transfer.</title>
        <authorList>
            <person name="Xiong J."/>
            <person name="Wang G."/>
            <person name="Cheng J."/>
            <person name="Tian M."/>
            <person name="Pan X."/>
            <person name="Warren A."/>
            <person name="Jiang C."/>
            <person name="Yuan D."/>
            <person name="Miao W."/>
        </authorList>
    </citation>
    <scope>NUCLEOTIDE SEQUENCE [LARGE SCALE GENOMIC DNA]</scope>
    <source>
        <strain evidence="2">36N120E</strain>
    </source>
</reference>
<evidence type="ECO:0000313" key="3">
    <source>
        <dbReference type="Proteomes" id="UP000054937"/>
    </source>
</evidence>
<evidence type="ECO:0000313" key="2">
    <source>
        <dbReference type="EMBL" id="KRX06828.1"/>
    </source>
</evidence>